<gene>
    <name evidence="2" type="ORF">ACFQ0E_11975</name>
</gene>
<proteinExistence type="predicted"/>
<evidence type="ECO:0000313" key="3">
    <source>
        <dbReference type="Proteomes" id="UP001597110"/>
    </source>
</evidence>
<dbReference type="Proteomes" id="UP001597110">
    <property type="component" value="Unassembled WGS sequence"/>
</dbReference>
<evidence type="ECO:0000313" key="2">
    <source>
        <dbReference type="EMBL" id="MFD0726311.1"/>
    </source>
</evidence>
<dbReference type="EMBL" id="JBHTIF010000001">
    <property type="protein sequence ID" value="MFD0726311.1"/>
    <property type="molecule type" value="Genomic_DNA"/>
</dbReference>
<organism evidence="2 3">
    <name type="scientific">Lysobacter brunescens</name>
    <dbReference type="NCBI Taxonomy" id="262323"/>
    <lineage>
        <taxon>Bacteria</taxon>
        <taxon>Pseudomonadati</taxon>
        <taxon>Pseudomonadota</taxon>
        <taxon>Gammaproteobacteria</taxon>
        <taxon>Lysobacterales</taxon>
        <taxon>Lysobacteraceae</taxon>
        <taxon>Lysobacter</taxon>
    </lineage>
</organism>
<dbReference type="RefSeq" id="WP_386823941.1">
    <property type="nucleotide sequence ID" value="NZ_JBHTIF010000001.1"/>
</dbReference>
<evidence type="ECO:0000259" key="1">
    <source>
        <dbReference type="Pfam" id="PF10030"/>
    </source>
</evidence>
<feature type="domain" description="DUF2272" evidence="1">
    <location>
        <begin position="114"/>
        <end position="254"/>
    </location>
</feature>
<sequence length="264" mass="29532">MKMFVDLEALNLRSTPEMDPGNRIAILHLGQEVDALGPATEPGWTRIKTTIGNVQKTGVVKAEVEGQRSLRIPVSAQREALARQAIIEWLRFEKGQGQEHHAPFFGYIGEMWQAIGLNLDGRDRDQFWSAASISFMVRNASSTVPKYKKFKFAAAHAKYMHDSIARRNANDTKAPFWGHRLHEIRPEIGDIVCKWREAPRDYDDAAASDAFKSHSDIVVSVQPDFVLAIGGNVGQSVNITRYKKTGAGFLAPQDAVFMHMVNRT</sequence>
<protein>
    <submittedName>
        <fullName evidence="2">DUF2272 domain-containing protein</fullName>
    </submittedName>
</protein>
<reference evidence="3" key="1">
    <citation type="journal article" date="2019" name="Int. J. Syst. Evol. Microbiol.">
        <title>The Global Catalogue of Microorganisms (GCM) 10K type strain sequencing project: providing services to taxonomists for standard genome sequencing and annotation.</title>
        <authorList>
            <consortium name="The Broad Institute Genomics Platform"/>
            <consortium name="The Broad Institute Genome Sequencing Center for Infectious Disease"/>
            <person name="Wu L."/>
            <person name="Ma J."/>
        </authorList>
    </citation>
    <scope>NUCLEOTIDE SEQUENCE [LARGE SCALE GENOMIC DNA]</scope>
    <source>
        <strain evidence="3">CCUG 55585</strain>
    </source>
</reference>
<name>A0ABW2YD44_9GAMM</name>
<keyword evidence="3" id="KW-1185">Reference proteome</keyword>
<accession>A0ABW2YD44</accession>
<dbReference type="Pfam" id="PF10030">
    <property type="entry name" value="DUF2272"/>
    <property type="match status" value="1"/>
</dbReference>
<comment type="caution">
    <text evidence="2">The sequence shown here is derived from an EMBL/GenBank/DDBJ whole genome shotgun (WGS) entry which is preliminary data.</text>
</comment>
<dbReference type="InterPro" id="IPR019262">
    <property type="entry name" value="DUF2272"/>
</dbReference>